<accession>A0A2Z6Q0T7</accession>
<reference evidence="3" key="2">
    <citation type="submission" date="2019-10" db="EMBL/GenBank/DDBJ databases">
        <title>Conservation and host-specific expression of non-tandemly repeated heterogenous ribosome RNA gene in arbuscular mycorrhizal fungi.</title>
        <authorList>
            <person name="Maeda T."/>
            <person name="Kobayashi Y."/>
            <person name="Nakagawa T."/>
            <person name="Ezawa T."/>
            <person name="Yamaguchi K."/>
            <person name="Bino T."/>
            <person name="Nishimoto Y."/>
            <person name="Shigenobu S."/>
            <person name="Kawaguchi M."/>
        </authorList>
    </citation>
    <scope>NUCLEOTIDE SEQUENCE</scope>
    <source>
        <strain evidence="3">HR1</strain>
    </source>
</reference>
<organism evidence="2 4">
    <name type="scientific">Rhizophagus clarus</name>
    <dbReference type="NCBI Taxonomy" id="94130"/>
    <lineage>
        <taxon>Eukaryota</taxon>
        <taxon>Fungi</taxon>
        <taxon>Fungi incertae sedis</taxon>
        <taxon>Mucoromycota</taxon>
        <taxon>Glomeromycotina</taxon>
        <taxon>Glomeromycetes</taxon>
        <taxon>Glomerales</taxon>
        <taxon>Glomeraceae</taxon>
        <taxon>Rhizophagus</taxon>
    </lineage>
</organism>
<keyword evidence="1" id="KW-1133">Transmembrane helix</keyword>
<dbReference type="AlphaFoldDB" id="A0A2Z6Q0T7"/>
<name>A0A2Z6Q0T7_9GLOM</name>
<keyword evidence="1" id="KW-0472">Membrane</keyword>
<dbReference type="OrthoDB" id="2339686at2759"/>
<comment type="caution">
    <text evidence="2">The sequence shown here is derived from an EMBL/GenBank/DDBJ whole genome shotgun (WGS) entry which is preliminary data.</text>
</comment>
<feature type="transmembrane region" description="Helical" evidence="1">
    <location>
        <begin position="218"/>
        <end position="236"/>
    </location>
</feature>
<reference evidence="2 4" key="1">
    <citation type="submission" date="2017-11" db="EMBL/GenBank/DDBJ databases">
        <title>The genome of Rhizophagus clarus HR1 reveals common genetic basis of auxotrophy among arbuscular mycorrhizal fungi.</title>
        <authorList>
            <person name="Kobayashi Y."/>
        </authorList>
    </citation>
    <scope>NUCLEOTIDE SEQUENCE [LARGE SCALE GENOMIC DNA]</scope>
    <source>
        <strain evidence="2 4">HR1</strain>
    </source>
</reference>
<gene>
    <name evidence="3" type="ORF">RCL2_000019000</name>
    <name evidence="2" type="ORF">RclHR1_10130005</name>
</gene>
<evidence type="ECO:0000313" key="2">
    <source>
        <dbReference type="EMBL" id="GBB83410.1"/>
    </source>
</evidence>
<feature type="transmembrane region" description="Helical" evidence="1">
    <location>
        <begin position="193"/>
        <end position="212"/>
    </location>
</feature>
<keyword evidence="4" id="KW-1185">Reference proteome</keyword>
<feature type="transmembrane region" description="Helical" evidence="1">
    <location>
        <begin position="152"/>
        <end position="173"/>
    </location>
</feature>
<protein>
    <submittedName>
        <fullName evidence="2">Uncharacterized protein</fullName>
    </submittedName>
</protein>
<feature type="transmembrane region" description="Helical" evidence="1">
    <location>
        <begin position="12"/>
        <end position="30"/>
    </location>
</feature>
<sequence>MKIIENETPFEFHYSLALIILMIMASLHNLIKSILIYQVNTSKLLSTIKLILNSSGLIFGISNIGILFTKIDMSLAKCFAVTYLQIITNFIFSELIMIFLICKIRQLGKLNDRIGYLLLLTRSLLFFIYIALSRPQITFDGKCDNGMDDGRMFLLGATITDLLIDAYLIFHLIQYTKKFLKSNQNIPLPQKTIIWNSLIIFLASIQHINIIILSDPIIGYTIQTVVFISLSYIITFEVKSDNPTSEESSENDLEWARTSSNISIISEDMVFRASNGMLANMSLKDVRNEIKMEQGYNIERIDEDVGVSQESITFYEIVSMFLGKRDKRQSV</sequence>
<feature type="transmembrane region" description="Helical" evidence="1">
    <location>
        <begin position="114"/>
        <end position="132"/>
    </location>
</feature>
<evidence type="ECO:0000256" key="1">
    <source>
        <dbReference type="SAM" id="Phobius"/>
    </source>
</evidence>
<dbReference type="EMBL" id="BEXD01000018">
    <property type="protein sequence ID" value="GBB83410.1"/>
    <property type="molecule type" value="Genomic_DNA"/>
</dbReference>
<feature type="transmembrane region" description="Helical" evidence="1">
    <location>
        <begin position="80"/>
        <end position="102"/>
    </location>
</feature>
<dbReference type="EMBL" id="BLAL01000004">
    <property type="protein sequence ID" value="GES72631.1"/>
    <property type="molecule type" value="Genomic_DNA"/>
</dbReference>
<dbReference type="Proteomes" id="UP000615446">
    <property type="component" value="Unassembled WGS sequence"/>
</dbReference>
<keyword evidence="1" id="KW-0812">Transmembrane</keyword>
<proteinExistence type="predicted"/>
<feature type="transmembrane region" description="Helical" evidence="1">
    <location>
        <begin position="50"/>
        <end position="68"/>
    </location>
</feature>
<dbReference type="Proteomes" id="UP000247702">
    <property type="component" value="Unassembled WGS sequence"/>
</dbReference>
<evidence type="ECO:0000313" key="3">
    <source>
        <dbReference type="EMBL" id="GES72631.1"/>
    </source>
</evidence>
<evidence type="ECO:0000313" key="4">
    <source>
        <dbReference type="Proteomes" id="UP000247702"/>
    </source>
</evidence>